<evidence type="ECO:0000313" key="4">
    <source>
        <dbReference type="EMBL" id="TPV29071.1"/>
    </source>
</evidence>
<comment type="caution">
    <text evidence="4">The sequence shown here is derived from an EMBL/GenBank/DDBJ whole genome shotgun (WGS) entry which is preliminary data.</text>
</comment>
<proteinExistence type="predicted"/>
<reference evidence="4 5" key="1">
    <citation type="submission" date="2019-06" db="EMBL/GenBank/DDBJ databases">
        <title>Taxogenomics and systematics of the genus Pantoea.</title>
        <authorList>
            <person name="Tambong J.T."/>
        </authorList>
    </citation>
    <scope>NUCLEOTIDE SEQUENCE [LARGE SCALE GENOMIC DNA]</scope>
    <source>
        <strain evidence="4 5">LMG 2558</strain>
    </source>
</reference>
<keyword evidence="5" id="KW-1185">Reference proteome</keyword>
<dbReference type="PROSITE" id="PS51186">
    <property type="entry name" value="GNAT"/>
    <property type="match status" value="1"/>
</dbReference>
<feature type="domain" description="N-acetyltransferase" evidence="3">
    <location>
        <begin position="3"/>
        <end position="161"/>
    </location>
</feature>
<evidence type="ECO:0000313" key="5">
    <source>
        <dbReference type="Proteomes" id="UP000316142"/>
    </source>
</evidence>
<dbReference type="EMBL" id="VHIZ01000037">
    <property type="protein sequence ID" value="TPV29071.1"/>
    <property type="molecule type" value="Genomic_DNA"/>
</dbReference>
<name>A0ABY2Z938_9GAMM</name>
<keyword evidence="1" id="KW-0808">Transferase</keyword>
<evidence type="ECO:0000256" key="1">
    <source>
        <dbReference type="ARBA" id="ARBA00022679"/>
    </source>
</evidence>
<dbReference type="PANTHER" id="PTHR10545">
    <property type="entry name" value="DIAMINE N-ACETYLTRANSFERASE"/>
    <property type="match status" value="1"/>
</dbReference>
<evidence type="ECO:0000259" key="3">
    <source>
        <dbReference type="PROSITE" id="PS51186"/>
    </source>
</evidence>
<dbReference type="PANTHER" id="PTHR10545:SF29">
    <property type="entry name" value="GH14572P-RELATED"/>
    <property type="match status" value="1"/>
</dbReference>
<dbReference type="SUPFAM" id="SSF55729">
    <property type="entry name" value="Acyl-CoA N-acyltransferases (Nat)"/>
    <property type="match status" value="1"/>
</dbReference>
<dbReference type="Pfam" id="PF00583">
    <property type="entry name" value="Acetyltransf_1"/>
    <property type="match status" value="1"/>
</dbReference>
<accession>A0ABY2Z938</accession>
<sequence>MEVTVEICPPDEWESMVKIFTEMEEHYYGKGIIQEALLKHYLSNRLFSPLSATLVLRARRDAEVTGLACCTILYPSPRYSGEMHIKELYVSRRERGKGTGKSLMRFMAKLALKHECRSLSWNAEKSNAEANGFYQSLGGKINSDIVNYYLHGHLLSELASGSPALSGDSAGQAVAPIWPASRAEGPAE</sequence>
<protein>
    <submittedName>
        <fullName evidence="4">GNAT family N-acetyltransferase</fullName>
    </submittedName>
</protein>
<dbReference type="Proteomes" id="UP000316142">
    <property type="component" value="Unassembled WGS sequence"/>
</dbReference>
<dbReference type="InterPro" id="IPR016181">
    <property type="entry name" value="Acyl_CoA_acyltransferase"/>
</dbReference>
<gene>
    <name evidence="4" type="ORF">FJW00_09015</name>
</gene>
<dbReference type="CDD" id="cd04301">
    <property type="entry name" value="NAT_SF"/>
    <property type="match status" value="1"/>
</dbReference>
<dbReference type="RefSeq" id="WP_140923679.1">
    <property type="nucleotide sequence ID" value="NZ_CP122311.1"/>
</dbReference>
<evidence type="ECO:0000256" key="2">
    <source>
        <dbReference type="ARBA" id="ARBA00023315"/>
    </source>
</evidence>
<organism evidence="4 5">
    <name type="scientific">Pantoea anthophila</name>
    <dbReference type="NCBI Taxonomy" id="470931"/>
    <lineage>
        <taxon>Bacteria</taxon>
        <taxon>Pseudomonadati</taxon>
        <taxon>Pseudomonadota</taxon>
        <taxon>Gammaproteobacteria</taxon>
        <taxon>Enterobacterales</taxon>
        <taxon>Erwiniaceae</taxon>
        <taxon>Pantoea</taxon>
    </lineage>
</organism>
<dbReference type="Gene3D" id="3.40.630.30">
    <property type="match status" value="1"/>
</dbReference>
<dbReference type="InterPro" id="IPR000182">
    <property type="entry name" value="GNAT_dom"/>
</dbReference>
<keyword evidence="2" id="KW-0012">Acyltransferase</keyword>
<dbReference type="InterPro" id="IPR051016">
    <property type="entry name" value="Diverse_Substrate_AcTransf"/>
</dbReference>